<accession>A0ABW0JW54</accession>
<comment type="caution">
    <text evidence="2">The sequence shown here is derived from an EMBL/GenBank/DDBJ whole genome shotgun (WGS) entry which is preliminary data.</text>
</comment>
<dbReference type="RefSeq" id="WP_377340514.1">
    <property type="nucleotide sequence ID" value="NZ_JALBWS010000013.1"/>
</dbReference>
<proteinExistence type="predicted"/>
<keyword evidence="1" id="KW-0812">Transmembrane</keyword>
<evidence type="ECO:0000313" key="2">
    <source>
        <dbReference type="EMBL" id="MFC5440378.1"/>
    </source>
</evidence>
<feature type="transmembrane region" description="Helical" evidence="1">
    <location>
        <begin position="100"/>
        <end position="122"/>
    </location>
</feature>
<keyword evidence="1" id="KW-0472">Membrane</keyword>
<dbReference type="EMBL" id="JBHSMM010000002">
    <property type="protein sequence ID" value="MFC5440378.1"/>
    <property type="molecule type" value="Genomic_DNA"/>
</dbReference>
<name>A0ABW0JW54_9GAMM</name>
<reference evidence="3" key="1">
    <citation type="journal article" date="2019" name="Int. J. Syst. Evol. Microbiol.">
        <title>The Global Catalogue of Microorganisms (GCM) 10K type strain sequencing project: providing services to taxonomists for standard genome sequencing and annotation.</title>
        <authorList>
            <consortium name="The Broad Institute Genomics Platform"/>
            <consortium name="The Broad Institute Genome Sequencing Center for Infectious Disease"/>
            <person name="Wu L."/>
            <person name="Ma J."/>
        </authorList>
    </citation>
    <scope>NUCLEOTIDE SEQUENCE [LARGE SCALE GENOMIC DNA]</scope>
    <source>
        <strain evidence="3">KACC 12822</strain>
    </source>
</reference>
<dbReference type="Proteomes" id="UP001596018">
    <property type="component" value="Unassembled WGS sequence"/>
</dbReference>
<gene>
    <name evidence="2" type="ORF">ACFPK0_10175</name>
</gene>
<keyword evidence="3" id="KW-1185">Reference proteome</keyword>
<feature type="transmembrane region" description="Helical" evidence="1">
    <location>
        <begin position="62"/>
        <end position="80"/>
    </location>
</feature>
<protein>
    <submittedName>
        <fullName evidence="2">Uncharacterized protein</fullName>
    </submittedName>
</protein>
<keyword evidence="1" id="KW-1133">Transmembrane helix</keyword>
<evidence type="ECO:0000313" key="3">
    <source>
        <dbReference type="Proteomes" id="UP001596018"/>
    </source>
</evidence>
<sequence>MLLSPGTRRKRQIVALPCDSTHSVVRGLVQAQGKNCGIRPIRVSGTTIFDTRRGPCPDLARYWLSSATIHVVFGCRSLLVQENMGNNKKKPVWEKNSRGFWLAVCLVLSALAGWLMFHLGLLR</sequence>
<evidence type="ECO:0000256" key="1">
    <source>
        <dbReference type="SAM" id="Phobius"/>
    </source>
</evidence>
<organism evidence="2 3">
    <name type="scientific">Rhodanobacter ginsenosidimutans</name>
    <dbReference type="NCBI Taxonomy" id="490571"/>
    <lineage>
        <taxon>Bacteria</taxon>
        <taxon>Pseudomonadati</taxon>
        <taxon>Pseudomonadota</taxon>
        <taxon>Gammaproteobacteria</taxon>
        <taxon>Lysobacterales</taxon>
        <taxon>Rhodanobacteraceae</taxon>
        <taxon>Rhodanobacter</taxon>
    </lineage>
</organism>